<dbReference type="Proteomes" id="UP000799767">
    <property type="component" value="Unassembled WGS sequence"/>
</dbReference>
<sequence>MKSVIFTLIGGAAAFPFVANAPGVNSPWSGSGLHRLRARQQPGGEGAGSEANCPYNPNHVPAAPFNPKYPYNNAKNGQMGNQKGGYLVPAKGDTAHQFVAPNPKTDIRGPCPGLNAAANHNFLAHDGVTTFDELVDAQQNVYNVGYDLALLLATLGLTLTDGDVVTEKLSIGCDATSRTSFNPALTGSEPGLDGHDKFEADSSLTRNDFFLDNGNDFSFNGTLFGYMASVAESTGGGNFDFNAMSAYRKQRYDQSRAENGNFYFGPLALLLYGASSFVYELMPTAGGPADLATVSSFFGTSKNSAGQWVFNNNEQIPPNWYARVEPYSNNDVTTQILEQYLKYPVLFGGNTGKAGGSFDAVSFGAIQNGTISSSISATQTSCLLYQLATGSVPSYLNGVLTPSVKALSFVLEKLTSNPTFKNLGCPIPLT</sequence>
<comment type="cofactor">
    <cofactor evidence="1">
        <name>heme b</name>
        <dbReference type="ChEBI" id="CHEBI:60344"/>
    </cofactor>
</comment>
<keyword evidence="4" id="KW-0479">Metal-binding</keyword>
<evidence type="ECO:0000259" key="9">
    <source>
        <dbReference type="PROSITE" id="PS51405"/>
    </source>
</evidence>
<comment type="similarity">
    <text evidence="7">Belongs to the chloroperoxidase family.</text>
</comment>
<dbReference type="PANTHER" id="PTHR33577">
    <property type="entry name" value="STERIGMATOCYSTIN BIOSYNTHESIS PEROXIDASE STCC-RELATED"/>
    <property type="match status" value="1"/>
</dbReference>
<evidence type="ECO:0000256" key="5">
    <source>
        <dbReference type="ARBA" id="ARBA00023002"/>
    </source>
</evidence>
<evidence type="ECO:0000313" key="10">
    <source>
        <dbReference type="EMBL" id="KAF2481468.1"/>
    </source>
</evidence>
<evidence type="ECO:0000256" key="6">
    <source>
        <dbReference type="ARBA" id="ARBA00023004"/>
    </source>
</evidence>
<dbReference type="RefSeq" id="XP_033588038.1">
    <property type="nucleotide sequence ID" value="XM_033734230.1"/>
</dbReference>
<dbReference type="Gene3D" id="1.10.489.10">
    <property type="entry name" value="Chloroperoxidase-like"/>
    <property type="match status" value="1"/>
</dbReference>
<evidence type="ECO:0000256" key="7">
    <source>
        <dbReference type="ARBA" id="ARBA00025795"/>
    </source>
</evidence>
<dbReference type="AlphaFoldDB" id="A0A6A6PMY5"/>
<keyword evidence="6" id="KW-0408">Iron</keyword>
<proteinExistence type="inferred from homology"/>
<keyword evidence="2 10" id="KW-0575">Peroxidase</keyword>
<evidence type="ECO:0000256" key="8">
    <source>
        <dbReference type="SAM" id="MobiDB-lite"/>
    </source>
</evidence>
<dbReference type="PANTHER" id="PTHR33577:SF15">
    <property type="entry name" value="HEME HALOPEROXIDASE FAMILY PROFILE DOMAIN-CONTAINING PROTEIN"/>
    <property type="match status" value="1"/>
</dbReference>
<evidence type="ECO:0000313" key="11">
    <source>
        <dbReference type="Proteomes" id="UP000799767"/>
    </source>
</evidence>
<dbReference type="GeneID" id="54475232"/>
<dbReference type="PROSITE" id="PS51405">
    <property type="entry name" value="HEME_HALOPEROXIDASE"/>
    <property type="match status" value="1"/>
</dbReference>
<dbReference type="SUPFAM" id="SSF47571">
    <property type="entry name" value="Cloroperoxidase"/>
    <property type="match status" value="1"/>
</dbReference>
<evidence type="ECO:0000256" key="4">
    <source>
        <dbReference type="ARBA" id="ARBA00022723"/>
    </source>
</evidence>
<dbReference type="GO" id="GO:0046872">
    <property type="term" value="F:metal ion binding"/>
    <property type="evidence" value="ECO:0007669"/>
    <property type="project" value="UniProtKB-KW"/>
</dbReference>
<dbReference type="EMBL" id="MU001638">
    <property type="protein sequence ID" value="KAF2481468.1"/>
    <property type="molecule type" value="Genomic_DNA"/>
</dbReference>
<accession>A0A6A6PMY5</accession>
<keyword evidence="5" id="KW-0560">Oxidoreductase</keyword>
<protein>
    <submittedName>
        <fullName evidence="10">Secreted chloroperoxidase</fullName>
    </submittedName>
</protein>
<dbReference type="GO" id="GO:0004601">
    <property type="term" value="F:peroxidase activity"/>
    <property type="evidence" value="ECO:0007669"/>
    <property type="project" value="UniProtKB-KW"/>
</dbReference>
<evidence type="ECO:0000256" key="1">
    <source>
        <dbReference type="ARBA" id="ARBA00001970"/>
    </source>
</evidence>
<evidence type="ECO:0000256" key="3">
    <source>
        <dbReference type="ARBA" id="ARBA00022617"/>
    </source>
</evidence>
<feature type="region of interest" description="Disordered" evidence="8">
    <location>
        <begin position="31"/>
        <end position="53"/>
    </location>
</feature>
<feature type="domain" description="Heme haloperoxidase family profile" evidence="9">
    <location>
        <begin position="94"/>
        <end position="334"/>
    </location>
</feature>
<name>A0A6A6PMY5_9PEZI</name>
<keyword evidence="3" id="KW-0349">Heme</keyword>
<keyword evidence="11" id="KW-1185">Reference proteome</keyword>
<dbReference type="InterPro" id="IPR000028">
    <property type="entry name" value="Chloroperoxidase"/>
</dbReference>
<dbReference type="Pfam" id="PF01328">
    <property type="entry name" value="Peroxidase_2"/>
    <property type="match status" value="1"/>
</dbReference>
<dbReference type="OrthoDB" id="407298at2759"/>
<dbReference type="InterPro" id="IPR036851">
    <property type="entry name" value="Chloroperoxidase-like_sf"/>
</dbReference>
<gene>
    <name evidence="10" type="ORF">BDY17DRAFT_301388</name>
</gene>
<organism evidence="10 11">
    <name type="scientific">Neohortaea acidophila</name>
    <dbReference type="NCBI Taxonomy" id="245834"/>
    <lineage>
        <taxon>Eukaryota</taxon>
        <taxon>Fungi</taxon>
        <taxon>Dikarya</taxon>
        <taxon>Ascomycota</taxon>
        <taxon>Pezizomycotina</taxon>
        <taxon>Dothideomycetes</taxon>
        <taxon>Dothideomycetidae</taxon>
        <taxon>Mycosphaerellales</taxon>
        <taxon>Teratosphaeriaceae</taxon>
        <taxon>Neohortaea</taxon>
    </lineage>
</organism>
<evidence type="ECO:0000256" key="2">
    <source>
        <dbReference type="ARBA" id="ARBA00022559"/>
    </source>
</evidence>
<reference evidence="10" key="1">
    <citation type="journal article" date="2020" name="Stud. Mycol.">
        <title>101 Dothideomycetes genomes: a test case for predicting lifestyles and emergence of pathogens.</title>
        <authorList>
            <person name="Haridas S."/>
            <person name="Albert R."/>
            <person name="Binder M."/>
            <person name="Bloem J."/>
            <person name="Labutti K."/>
            <person name="Salamov A."/>
            <person name="Andreopoulos B."/>
            <person name="Baker S."/>
            <person name="Barry K."/>
            <person name="Bills G."/>
            <person name="Bluhm B."/>
            <person name="Cannon C."/>
            <person name="Castanera R."/>
            <person name="Culley D."/>
            <person name="Daum C."/>
            <person name="Ezra D."/>
            <person name="Gonzalez J."/>
            <person name="Henrissat B."/>
            <person name="Kuo A."/>
            <person name="Liang C."/>
            <person name="Lipzen A."/>
            <person name="Lutzoni F."/>
            <person name="Magnuson J."/>
            <person name="Mondo S."/>
            <person name="Nolan M."/>
            <person name="Ohm R."/>
            <person name="Pangilinan J."/>
            <person name="Park H.-J."/>
            <person name="Ramirez L."/>
            <person name="Alfaro M."/>
            <person name="Sun H."/>
            <person name="Tritt A."/>
            <person name="Yoshinaga Y."/>
            <person name="Zwiers L.-H."/>
            <person name="Turgeon B."/>
            <person name="Goodwin S."/>
            <person name="Spatafora J."/>
            <person name="Crous P."/>
            <person name="Grigoriev I."/>
        </authorList>
    </citation>
    <scope>NUCLEOTIDE SEQUENCE</scope>
    <source>
        <strain evidence="10">CBS 113389</strain>
    </source>
</reference>